<sequence length="201" mass="22202">MLVAPLLSVLLALAARAHGHPDAGAIIVDVRHGLLLPQGRSREELEPVIRDSLRILDLYLHETAGSKKPFRRVKRSADDKHLLSPKPIGDRLGRPKRSATARNVGLPGWAKTRPKRSPHYALNAFAINPKPANESGGYYTLFARVSEAALQDLMARQPPVGKPQPARHRDHPNRYSGELFEYVANGTASRPRLPPPQQVSH</sequence>
<dbReference type="Proteomes" id="UP000821865">
    <property type="component" value="Chromosome 6"/>
</dbReference>
<protein>
    <submittedName>
        <fullName evidence="1">Uncharacterized protein</fullName>
    </submittedName>
</protein>
<gene>
    <name evidence="1" type="ORF">HPB49_007181</name>
</gene>
<evidence type="ECO:0000313" key="2">
    <source>
        <dbReference type="Proteomes" id="UP000821865"/>
    </source>
</evidence>
<dbReference type="EMBL" id="CM023475">
    <property type="protein sequence ID" value="KAH7945151.1"/>
    <property type="molecule type" value="Genomic_DNA"/>
</dbReference>
<name>A0ACB8CJL6_DERSI</name>
<keyword evidence="2" id="KW-1185">Reference proteome</keyword>
<comment type="caution">
    <text evidence="1">The sequence shown here is derived from an EMBL/GenBank/DDBJ whole genome shotgun (WGS) entry which is preliminary data.</text>
</comment>
<accession>A0ACB8CJL6</accession>
<proteinExistence type="predicted"/>
<reference evidence="1" key="1">
    <citation type="submission" date="2020-05" db="EMBL/GenBank/DDBJ databases">
        <title>Large-scale comparative analyses of tick genomes elucidate their genetic diversity and vector capacities.</title>
        <authorList>
            <person name="Jia N."/>
            <person name="Wang J."/>
            <person name="Shi W."/>
            <person name="Du L."/>
            <person name="Sun Y."/>
            <person name="Zhan W."/>
            <person name="Jiang J."/>
            <person name="Wang Q."/>
            <person name="Zhang B."/>
            <person name="Ji P."/>
            <person name="Sakyi L.B."/>
            <person name="Cui X."/>
            <person name="Yuan T."/>
            <person name="Jiang B."/>
            <person name="Yang W."/>
            <person name="Lam T.T.-Y."/>
            <person name="Chang Q."/>
            <person name="Ding S."/>
            <person name="Wang X."/>
            <person name="Zhu J."/>
            <person name="Ruan X."/>
            <person name="Zhao L."/>
            <person name="Wei J."/>
            <person name="Que T."/>
            <person name="Du C."/>
            <person name="Cheng J."/>
            <person name="Dai P."/>
            <person name="Han X."/>
            <person name="Huang E."/>
            <person name="Gao Y."/>
            <person name="Liu J."/>
            <person name="Shao H."/>
            <person name="Ye R."/>
            <person name="Li L."/>
            <person name="Wei W."/>
            <person name="Wang X."/>
            <person name="Wang C."/>
            <person name="Yang T."/>
            <person name="Huo Q."/>
            <person name="Li W."/>
            <person name="Guo W."/>
            <person name="Chen H."/>
            <person name="Zhou L."/>
            <person name="Ni X."/>
            <person name="Tian J."/>
            <person name="Zhou Y."/>
            <person name="Sheng Y."/>
            <person name="Liu T."/>
            <person name="Pan Y."/>
            <person name="Xia L."/>
            <person name="Li J."/>
            <person name="Zhao F."/>
            <person name="Cao W."/>
        </authorList>
    </citation>
    <scope>NUCLEOTIDE SEQUENCE</scope>
    <source>
        <strain evidence="1">Dsil-2018</strain>
    </source>
</reference>
<evidence type="ECO:0000313" key="1">
    <source>
        <dbReference type="EMBL" id="KAH7945151.1"/>
    </source>
</evidence>
<organism evidence="1 2">
    <name type="scientific">Dermacentor silvarum</name>
    <name type="common">Tick</name>
    <dbReference type="NCBI Taxonomy" id="543639"/>
    <lineage>
        <taxon>Eukaryota</taxon>
        <taxon>Metazoa</taxon>
        <taxon>Ecdysozoa</taxon>
        <taxon>Arthropoda</taxon>
        <taxon>Chelicerata</taxon>
        <taxon>Arachnida</taxon>
        <taxon>Acari</taxon>
        <taxon>Parasitiformes</taxon>
        <taxon>Ixodida</taxon>
        <taxon>Ixodoidea</taxon>
        <taxon>Ixodidae</taxon>
        <taxon>Rhipicephalinae</taxon>
        <taxon>Dermacentor</taxon>
    </lineage>
</organism>